<dbReference type="SUPFAM" id="SSF46955">
    <property type="entry name" value="Putative DNA-binding domain"/>
    <property type="match status" value="1"/>
</dbReference>
<evidence type="ECO:0000313" key="5">
    <source>
        <dbReference type="EMBL" id="RJL20524.1"/>
    </source>
</evidence>
<dbReference type="EMBL" id="QZEY01000030">
    <property type="protein sequence ID" value="RJL20524.1"/>
    <property type="molecule type" value="Genomic_DNA"/>
</dbReference>
<dbReference type="PANTHER" id="PTHR30204:SF94">
    <property type="entry name" value="HEAVY METAL-DEPENDENT TRANSCRIPTIONAL REGULATOR HI_0293-RELATED"/>
    <property type="match status" value="1"/>
</dbReference>
<keyword evidence="2" id="KW-0238">DNA-binding</keyword>
<dbReference type="GO" id="GO:0003677">
    <property type="term" value="F:DNA binding"/>
    <property type="evidence" value="ECO:0007669"/>
    <property type="project" value="UniProtKB-KW"/>
</dbReference>
<dbReference type="InterPro" id="IPR047057">
    <property type="entry name" value="MerR_fam"/>
</dbReference>
<evidence type="ECO:0000259" key="4">
    <source>
        <dbReference type="PROSITE" id="PS50937"/>
    </source>
</evidence>
<gene>
    <name evidence="5" type="ORF">D5H75_39320</name>
</gene>
<dbReference type="Gene3D" id="1.10.1660.10">
    <property type="match status" value="1"/>
</dbReference>
<dbReference type="Proteomes" id="UP000265768">
    <property type="component" value="Unassembled WGS sequence"/>
</dbReference>
<dbReference type="OrthoDB" id="9802039at2"/>
<dbReference type="CDD" id="cd00592">
    <property type="entry name" value="HTH_MerR-like"/>
    <property type="match status" value="1"/>
</dbReference>
<protein>
    <submittedName>
        <fullName evidence="5">MerR family transcriptional regulator</fullName>
    </submittedName>
</protein>
<keyword evidence="1" id="KW-0805">Transcription regulation</keyword>
<dbReference type="PANTHER" id="PTHR30204">
    <property type="entry name" value="REDOX-CYCLING DRUG-SENSING TRANSCRIPTIONAL ACTIVATOR SOXR"/>
    <property type="match status" value="1"/>
</dbReference>
<proteinExistence type="predicted"/>
<dbReference type="PROSITE" id="PS50937">
    <property type="entry name" value="HTH_MERR_2"/>
    <property type="match status" value="1"/>
</dbReference>
<dbReference type="PRINTS" id="PR00040">
    <property type="entry name" value="HTHMERR"/>
</dbReference>
<reference evidence="5 6" key="1">
    <citation type="submission" date="2018-09" db="EMBL/GenBank/DDBJ databases">
        <title>YIM 75507 draft genome.</title>
        <authorList>
            <person name="Tang S."/>
            <person name="Feng Y."/>
        </authorList>
    </citation>
    <scope>NUCLEOTIDE SEQUENCE [LARGE SCALE GENOMIC DNA]</scope>
    <source>
        <strain evidence="5 6">YIM 75507</strain>
    </source>
</reference>
<dbReference type="Pfam" id="PF13411">
    <property type="entry name" value="MerR_1"/>
    <property type="match status" value="1"/>
</dbReference>
<dbReference type="AlphaFoldDB" id="A0A3A3ZZB0"/>
<evidence type="ECO:0000256" key="2">
    <source>
        <dbReference type="ARBA" id="ARBA00023125"/>
    </source>
</evidence>
<keyword evidence="6" id="KW-1185">Reference proteome</keyword>
<evidence type="ECO:0000256" key="3">
    <source>
        <dbReference type="ARBA" id="ARBA00023163"/>
    </source>
</evidence>
<name>A0A3A3ZZB0_9ACTN</name>
<dbReference type="InterPro" id="IPR009061">
    <property type="entry name" value="DNA-bd_dom_put_sf"/>
</dbReference>
<dbReference type="SMART" id="SM00422">
    <property type="entry name" value="HTH_MERR"/>
    <property type="match status" value="1"/>
</dbReference>
<dbReference type="RefSeq" id="WP_119931727.1">
    <property type="nucleotide sequence ID" value="NZ_QZEY01000030.1"/>
</dbReference>
<comment type="caution">
    <text evidence="5">The sequence shown here is derived from an EMBL/GenBank/DDBJ whole genome shotgun (WGS) entry which is preliminary data.</text>
</comment>
<accession>A0A3A3ZZB0</accession>
<evidence type="ECO:0000313" key="6">
    <source>
        <dbReference type="Proteomes" id="UP000265768"/>
    </source>
</evidence>
<sequence length="129" mass="14547">MKSSEMSIGELAERFGLAAHVLRHWESVGLLTPGRRVNGRRRYTEEHVYRVAVIVRAKDAGLSLERIGRLLAARDREGRRELLAGHLADLDRRIAEAQASRAMVEHAMGCPEEDFLRCPTMRSMIGVLI</sequence>
<organism evidence="5 6">
    <name type="scientific">Bailinhaonella thermotolerans</name>
    <dbReference type="NCBI Taxonomy" id="1070861"/>
    <lineage>
        <taxon>Bacteria</taxon>
        <taxon>Bacillati</taxon>
        <taxon>Actinomycetota</taxon>
        <taxon>Actinomycetes</taxon>
        <taxon>Streptosporangiales</taxon>
        <taxon>Streptosporangiaceae</taxon>
        <taxon>Bailinhaonella</taxon>
    </lineage>
</organism>
<feature type="domain" description="HTH merR-type" evidence="4">
    <location>
        <begin position="5"/>
        <end position="73"/>
    </location>
</feature>
<keyword evidence="3" id="KW-0804">Transcription</keyword>
<dbReference type="InterPro" id="IPR000551">
    <property type="entry name" value="MerR-type_HTH_dom"/>
</dbReference>
<evidence type="ECO:0000256" key="1">
    <source>
        <dbReference type="ARBA" id="ARBA00023015"/>
    </source>
</evidence>
<dbReference type="GO" id="GO:0003700">
    <property type="term" value="F:DNA-binding transcription factor activity"/>
    <property type="evidence" value="ECO:0007669"/>
    <property type="project" value="InterPro"/>
</dbReference>